<sequence>MDHVTDPPAGNLSTDRLVLGTWSDRDAEGLYELSNDRQVMRHFHRTPTWEQIEEMVDRHRENLEAGRPGLYAVRVAESEEFIGFVGLATPRFDASFMPCVEIGWRLKRDAWGHGYATEAARAVLAHGFGTLRLEEIVSFTAVENTPSIAVMKRLGMHTDPAEDFDHPSVPEGHPVRRHVLYRLTAREWRTAHPGVHSEV</sequence>
<dbReference type="EMBL" id="CADCUK010000213">
    <property type="protein sequence ID" value="CAA9397814.1"/>
    <property type="molecule type" value="Genomic_DNA"/>
</dbReference>
<dbReference type="InterPro" id="IPR016181">
    <property type="entry name" value="Acyl_CoA_acyltransferase"/>
</dbReference>
<dbReference type="InterPro" id="IPR000182">
    <property type="entry name" value="GNAT_dom"/>
</dbReference>
<gene>
    <name evidence="2" type="ORF">AVDCRST_MAG47-3227</name>
</gene>
<feature type="domain" description="N-acetyltransferase" evidence="1">
    <location>
        <begin position="17"/>
        <end position="186"/>
    </location>
</feature>
<dbReference type="AlphaFoldDB" id="A0A6J4NX40"/>
<evidence type="ECO:0000259" key="1">
    <source>
        <dbReference type="PROSITE" id="PS51186"/>
    </source>
</evidence>
<dbReference type="PROSITE" id="PS51186">
    <property type="entry name" value="GNAT"/>
    <property type="match status" value="1"/>
</dbReference>
<dbReference type="GO" id="GO:0016747">
    <property type="term" value="F:acyltransferase activity, transferring groups other than amino-acyl groups"/>
    <property type="evidence" value="ECO:0007669"/>
    <property type="project" value="InterPro"/>
</dbReference>
<proteinExistence type="predicted"/>
<dbReference type="PANTHER" id="PTHR43792:SF1">
    <property type="entry name" value="N-ACETYLTRANSFERASE DOMAIN-CONTAINING PROTEIN"/>
    <property type="match status" value="1"/>
</dbReference>
<dbReference type="SUPFAM" id="SSF55729">
    <property type="entry name" value="Acyl-CoA N-acyltransferases (Nat)"/>
    <property type="match status" value="1"/>
</dbReference>
<dbReference type="Pfam" id="PF13302">
    <property type="entry name" value="Acetyltransf_3"/>
    <property type="match status" value="1"/>
</dbReference>
<name>A0A6J4NX40_9ACTN</name>
<keyword evidence="2" id="KW-0808">Transferase</keyword>
<reference evidence="2" key="1">
    <citation type="submission" date="2020-02" db="EMBL/GenBank/DDBJ databases">
        <authorList>
            <person name="Meier V. D."/>
        </authorList>
    </citation>
    <scope>NUCLEOTIDE SEQUENCE</scope>
    <source>
        <strain evidence="2">AVDCRST_MAG47</strain>
    </source>
</reference>
<dbReference type="Gene3D" id="3.40.630.30">
    <property type="match status" value="1"/>
</dbReference>
<dbReference type="PANTHER" id="PTHR43792">
    <property type="entry name" value="GNAT FAMILY, PUTATIVE (AFU_ORTHOLOGUE AFUA_3G00765)-RELATED-RELATED"/>
    <property type="match status" value="1"/>
</dbReference>
<organism evidence="2">
    <name type="scientific">uncultured Nocardioidaceae bacterium</name>
    <dbReference type="NCBI Taxonomy" id="253824"/>
    <lineage>
        <taxon>Bacteria</taxon>
        <taxon>Bacillati</taxon>
        <taxon>Actinomycetota</taxon>
        <taxon>Actinomycetes</taxon>
        <taxon>Propionibacteriales</taxon>
        <taxon>Nocardioidaceae</taxon>
        <taxon>environmental samples</taxon>
    </lineage>
</organism>
<dbReference type="InterPro" id="IPR051531">
    <property type="entry name" value="N-acetyltransferase"/>
</dbReference>
<evidence type="ECO:0000313" key="2">
    <source>
        <dbReference type="EMBL" id="CAA9397814.1"/>
    </source>
</evidence>
<protein>
    <submittedName>
        <fullName evidence="2">Acetyltransferase, GNAT family</fullName>
    </submittedName>
</protein>
<accession>A0A6J4NX40</accession>